<dbReference type="AlphaFoldDB" id="A0A4Q7YT85"/>
<evidence type="ECO:0000256" key="1">
    <source>
        <dbReference type="SAM" id="MobiDB-lite"/>
    </source>
</evidence>
<dbReference type="RefSeq" id="WP_130418295.1">
    <property type="nucleotide sequence ID" value="NZ_SHKW01000001.1"/>
</dbReference>
<name>A0A4Q7YT85_9BACT</name>
<gene>
    <name evidence="2" type="ORF">BDD14_1632</name>
</gene>
<dbReference type="Proteomes" id="UP000292958">
    <property type="component" value="Unassembled WGS sequence"/>
</dbReference>
<protein>
    <submittedName>
        <fullName evidence="2">Uncharacterized protein</fullName>
    </submittedName>
</protein>
<dbReference type="EMBL" id="SHKW01000001">
    <property type="protein sequence ID" value="RZU40193.1"/>
    <property type="molecule type" value="Genomic_DNA"/>
</dbReference>
<accession>A0A4Q7YT85</accession>
<organism evidence="2 3">
    <name type="scientific">Edaphobacter modestus</name>
    <dbReference type="NCBI Taxonomy" id="388466"/>
    <lineage>
        <taxon>Bacteria</taxon>
        <taxon>Pseudomonadati</taxon>
        <taxon>Acidobacteriota</taxon>
        <taxon>Terriglobia</taxon>
        <taxon>Terriglobales</taxon>
        <taxon>Acidobacteriaceae</taxon>
        <taxon>Edaphobacter</taxon>
    </lineage>
</organism>
<comment type="caution">
    <text evidence="2">The sequence shown here is derived from an EMBL/GenBank/DDBJ whole genome shotgun (WGS) entry which is preliminary data.</text>
</comment>
<evidence type="ECO:0000313" key="3">
    <source>
        <dbReference type="Proteomes" id="UP000292958"/>
    </source>
</evidence>
<feature type="region of interest" description="Disordered" evidence="1">
    <location>
        <begin position="30"/>
        <end position="72"/>
    </location>
</feature>
<proteinExistence type="predicted"/>
<reference evidence="2 3" key="1">
    <citation type="submission" date="2019-02" db="EMBL/GenBank/DDBJ databases">
        <title>Genomic Encyclopedia of Archaeal and Bacterial Type Strains, Phase II (KMG-II): from individual species to whole genera.</title>
        <authorList>
            <person name="Goeker M."/>
        </authorList>
    </citation>
    <scope>NUCLEOTIDE SEQUENCE [LARGE SCALE GENOMIC DNA]</scope>
    <source>
        <strain evidence="2 3">DSM 18101</strain>
    </source>
</reference>
<keyword evidence="3" id="KW-1185">Reference proteome</keyword>
<evidence type="ECO:0000313" key="2">
    <source>
        <dbReference type="EMBL" id="RZU40193.1"/>
    </source>
</evidence>
<sequence length="72" mass="8138">MQQSQMRRYYDLNAQLMAENRGLRDIVCGRDHNPGRPDAALGVWTPDKPDGYYSGDYPTQPGERSAVDSLHV</sequence>